<evidence type="ECO:0000313" key="1">
    <source>
        <dbReference type="EMBL" id="MBW4543024.1"/>
    </source>
</evidence>
<evidence type="ECO:0000313" key="2">
    <source>
        <dbReference type="Proteomes" id="UP000753908"/>
    </source>
</evidence>
<name>A0A951PHD3_9CYAN</name>
<gene>
    <name evidence="1" type="ORF">KME25_01025</name>
</gene>
<reference evidence="1" key="1">
    <citation type="submission" date="2021-05" db="EMBL/GenBank/DDBJ databases">
        <authorList>
            <person name="Pietrasiak N."/>
            <person name="Ward R."/>
            <person name="Stajich J.E."/>
            <person name="Kurbessoian T."/>
        </authorList>
    </citation>
    <scope>NUCLEOTIDE SEQUENCE</scope>
    <source>
        <strain evidence="1">CPER-KK1</strain>
    </source>
</reference>
<comment type="caution">
    <text evidence="1">The sequence shown here is derived from an EMBL/GenBank/DDBJ whole genome shotgun (WGS) entry which is preliminary data.</text>
</comment>
<sequence>MHQSGNSDTQAVDNSQRYSSRKVVSALLEVNGRGYWETSESNLQLLRDLYQEVEDRIEGIE</sequence>
<dbReference type="EMBL" id="JAHHIF010000001">
    <property type="protein sequence ID" value="MBW4543024.1"/>
    <property type="molecule type" value="Genomic_DNA"/>
</dbReference>
<organism evidence="1 2">
    <name type="scientific">Symplocastrum torsivum CPER-KK1</name>
    <dbReference type="NCBI Taxonomy" id="450513"/>
    <lineage>
        <taxon>Bacteria</taxon>
        <taxon>Bacillati</taxon>
        <taxon>Cyanobacteriota</taxon>
        <taxon>Cyanophyceae</taxon>
        <taxon>Oscillatoriophycideae</taxon>
        <taxon>Oscillatoriales</taxon>
        <taxon>Microcoleaceae</taxon>
        <taxon>Symplocastrum</taxon>
    </lineage>
</organism>
<protein>
    <submittedName>
        <fullName evidence="1">Uncharacterized protein</fullName>
    </submittedName>
</protein>
<reference evidence="1" key="2">
    <citation type="journal article" date="2022" name="Microbiol. Resour. Announc.">
        <title>Metagenome Sequencing to Explore Phylogenomics of Terrestrial Cyanobacteria.</title>
        <authorList>
            <person name="Ward R.D."/>
            <person name="Stajich J.E."/>
            <person name="Johansen J.R."/>
            <person name="Huntemann M."/>
            <person name="Clum A."/>
            <person name="Foster B."/>
            <person name="Foster B."/>
            <person name="Roux S."/>
            <person name="Palaniappan K."/>
            <person name="Varghese N."/>
            <person name="Mukherjee S."/>
            <person name="Reddy T.B.K."/>
            <person name="Daum C."/>
            <person name="Copeland A."/>
            <person name="Chen I.A."/>
            <person name="Ivanova N.N."/>
            <person name="Kyrpides N.C."/>
            <person name="Shapiro N."/>
            <person name="Eloe-Fadrosh E.A."/>
            <person name="Pietrasiak N."/>
        </authorList>
    </citation>
    <scope>NUCLEOTIDE SEQUENCE</scope>
    <source>
        <strain evidence="1">CPER-KK1</strain>
    </source>
</reference>
<dbReference type="AlphaFoldDB" id="A0A951PHD3"/>
<dbReference type="Proteomes" id="UP000753908">
    <property type="component" value="Unassembled WGS sequence"/>
</dbReference>
<proteinExistence type="predicted"/>
<accession>A0A951PHD3</accession>